<protein>
    <submittedName>
        <fullName evidence="1">Putative RNA-directed DNA polymerase from transposon BS-like 4</fullName>
    </submittedName>
</protein>
<evidence type="ECO:0000313" key="2">
    <source>
        <dbReference type="Proteomes" id="UP000747542"/>
    </source>
</evidence>
<keyword evidence="2" id="KW-1185">Reference proteome</keyword>
<gene>
    <name evidence="1" type="primary">RTase-L4</name>
    <name evidence="1" type="ORF">Hamer_G003432</name>
</gene>
<name>A0A8J5JU00_HOMAM</name>
<reference evidence="1" key="1">
    <citation type="journal article" date="2021" name="Sci. Adv.">
        <title>The American lobster genome reveals insights on longevity, neural, and immune adaptations.</title>
        <authorList>
            <person name="Polinski J.M."/>
            <person name="Zimin A.V."/>
            <person name="Clark K.F."/>
            <person name="Kohn A.B."/>
            <person name="Sadowski N."/>
            <person name="Timp W."/>
            <person name="Ptitsyn A."/>
            <person name="Khanna P."/>
            <person name="Romanova D.Y."/>
            <person name="Williams P."/>
            <person name="Greenwood S.J."/>
            <person name="Moroz L.L."/>
            <person name="Walt D.R."/>
            <person name="Bodnar A.G."/>
        </authorList>
    </citation>
    <scope>NUCLEOTIDE SEQUENCE</scope>
    <source>
        <strain evidence="1">GMGI-L3</strain>
    </source>
</reference>
<comment type="caution">
    <text evidence="1">The sequence shown here is derived from an EMBL/GenBank/DDBJ whole genome shotgun (WGS) entry which is preliminary data.</text>
</comment>
<keyword evidence="1" id="KW-0695">RNA-directed DNA polymerase</keyword>
<sequence length="125" mass="14474">MSLGLKISIPKSKAMRIGHNEPVTQRQIQGVTLQWVNVYKYLGIWTDKGLKFDNEINYRRDRMGKKRLTACFVTKLITRARETDIKNGLLRALNFNGDFFNKKTWLLCAADAVNRLELKDTILSK</sequence>
<dbReference type="AlphaFoldDB" id="A0A8J5JU00"/>
<evidence type="ECO:0000313" key="1">
    <source>
        <dbReference type="EMBL" id="KAG7164282.1"/>
    </source>
</evidence>
<proteinExistence type="predicted"/>
<accession>A0A8J5JU00</accession>
<dbReference type="EMBL" id="JAHLQT010025476">
    <property type="protein sequence ID" value="KAG7164282.1"/>
    <property type="molecule type" value="Genomic_DNA"/>
</dbReference>
<dbReference type="Proteomes" id="UP000747542">
    <property type="component" value="Unassembled WGS sequence"/>
</dbReference>
<organism evidence="1 2">
    <name type="scientific">Homarus americanus</name>
    <name type="common">American lobster</name>
    <dbReference type="NCBI Taxonomy" id="6706"/>
    <lineage>
        <taxon>Eukaryota</taxon>
        <taxon>Metazoa</taxon>
        <taxon>Ecdysozoa</taxon>
        <taxon>Arthropoda</taxon>
        <taxon>Crustacea</taxon>
        <taxon>Multicrustacea</taxon>
        <taxon>Malacostraca</taxon>
        <taxon>Eumalacostraca</taxon>
        <taxon>Eucarida</taxon>
        <taxon>Decapoda</taxon>
        <taxon>Pleocyemata</taxon>
        <taxon>Astacidea</taxon>
        <taxon>Nephropoidea</taxon>
        <taxon>Nephropidae</taxon>
        <taxon>Homarus</taxon>
    </lineage>
</organism>
<keyword evidence="1" id="KW-0548">Nucleotidyltransferase</keyword>
<dbReference type="GO" id="GO:0003964">
    <property type="term" value="F:RNA-directed DNA polymerase activity"/>
    <property type="evidence" value="ECO:0007669"/>
    <property type="project" value="UniProtKB-KW"/>
</dbReference>
<keyword evidence="1" id="KW-0808">Transferase</keyword>